<proteinExistence type="predicted"/>
<evidence type="ECO:0000313" key="3">
    <source>
        <dbReference type="Proteomes" id="UP000719766"/>
    </source>
</evidence>
<keyword evidence="3" id="KW-1185">Reference proteome</keyword>
<evidence type="ECO:0000313" key="2">
    <source>
        <dbReference type="EMBL" id="KAG1801492.1"/>
    </source>
</evidence>
<dbReference type="GeneID" id="64599619"/>
<dbReference type="EMBL" id="JABBWE010000007">
    <property type="protein sequence ID" value="KAG1801492.1"/>
    <property type="molecule type" value="Genomic_DNA"/>
</dbReference>
<dbReference type="Proteomes" id="UP000719766">
    <property type="component" value="Unassembled WGS sequence"/>
</dbReference>
<accession>A0A9P7DRP9</accession>
<dbReference type="RefSeq" id="XP_041164958.1">
    <property type="nucleotide sequence ID" value="XM_041305855.1"/>
</dbReference>
<evidence type="ECO:0000256" key="1">
    <source>
        <dbReference type="SAM" id="MobiDB-lite"/>
    </source>
</evidence>
<feature type="region of interest" description="Disordered" evidence="1">
    <location>
        <begin position="43"/>
        <end position="69"/>
    </location>
</feature>
<reference evidence="2" key="1">
    <citation type="journal article" date="2020" name="New Phytol.">
        <title>Comparative genomics reveals dynamic genome evolution in host specialist ectomycorrhizal fungi.</title>
        <authorList>
            <person name="Lofgren L.A."/>
            <person name="Nguyen N.H."/>
            <person name="Vilgalys R."/>
            <person name="Ruytinx J."/>
            <person name="Liao H.L."/>
            <person name="Branco S."/>
            <person name="Kuo A."/>
            <person name="LaButti K."/>
            <person name="Lipzen A."/>
            <person name="Andreopoulos W."/>
            <person name="Pangilinan J."/>
            <person name="Riley R."/>
            <person name="Hundley H."/>
            <person name="Na H."/>
            <person name="Barry K."/>
            <person name="Grigoriev I.V."/>
            <person name="Stajich J.E."/>
            <person name="Kennedy P.G."/>
        </authorList>
    </citation>
    <scope>NUCLEOTIDE SEQUENCE</scope>
    <source>
        <strain evidence="2">S12</strain>
    </source>
</reference>
<comment type="caution">
    <text evidence="2">The sequence shown here is derived from an EMBL/GenBank/DDBJ whole genome shotgun (WGS) entry which is preliminary data.</text>
</comment>
<dbReference type="AlphaFoldDB" id="A0A9P7DRP9"/>
<sequence length="109" mass="11937">MQPNIFTAAARWVTKLTDKAKAALKDKLEATVTSKKRKIDANIAKAGTPQDRVISKASPSSPDTGTVPAPVLCKTRRAIVQTEEEEALLYSDTINVDDEHEQNENESDN</sequence>
<name>A0A9P7DRP9_9AGAM</name>
<organism evidence="2 3">
    <name type="scientific">Suillus plorans</name>
    <dbReference type="NCBI Taxonomy" id="116603"/>
    <lineage>
        <taxon>Eukaryota</taxon>
        <taxon>Fungi</taxon>
        <taxon>Dikarya</taxon>
        <taxon>Basidiomycota</taxon>
        <taxon>Agaricomycotina</taxon>
        <taxon>Agaricomycetes</taxon>
        <taxon>Agaricomycetidae</taxon>
        <taxon>Boletales</taxon>
        <taxon>Suillineae</taxon>
        <taxon>Suillaceae</taxon>
        <taxon>Suillus</taxon>
    </lineage>
</organism>
<gene>
    <name evidence="2" type="ORF">HD556DRAFT_1438514</name>
</gene>
<protein>
    <submittedName>
        <fullName evidence="2">Uncharacterized protein</fullName>
    </submittedName>
</protein>